<accession>A0A6G1IP06</accession>
<evidence type="ECO:0000256" key="1">
    <source>
        <dbReference type="SAM" id="MobiDB-lite"/>
    </source>
</evidence>
<evidence type="ECO:0000313" key="3">
    <source>
        <dbReference type="Proteomes" id="UP000799291"/>
    </source>
</evidence>
<protein>
    <submittedName>
        <fullName evidence="2">Uncharacterized protein</fullName>
    </submittedName>
</protein>
<feature type="compositionally biased region" description="Polar residues" evidence="1">
    <location>
        <begin position="31"/>
        <end position="47"/>
    </location>
</feature>
<gene>
    <name evidence="2" type="ORF">K458DRAFT_422005</name>
</gene>
<name>A0A6G1IP06_9PLEO</name>
<keyword evidence="3" id="KW-1185">Reference proteome</keyword>
<evidence type="ECO:0000313" key="2">
    <source>
        <dbReference type="EMBL" id="KAF2679952.1"/>
    </source>
</evidence>
<proteinExistence type="predicted"/>
<dbReference type="EMBL" id="MU005600">
    <property type="protein sequence ID" value="KAF2679952.1"/>
    <property type="molecule type" value="Genomic_DNA"/>
</dbReference>
<sequence>MSWNLIPGLGYSISPSRYIHSYVRRPICHSQLHTPSKNNQLNPSSLYTKKRTQRSTYVPPA</sequence>
<dbReference type="AlphaFoldDB" id="A0A6G1IP06"/>
<reference evidence="2" key="1">
    <citation type="journal article" date="2020" name="Stud. Mycol.">
        <title>101 Dothideomycetes genomes: a test case for predicting lifestyles and emergence of pathogens.</title>
        <authorList>
            <person name="Haridas S."/>
            <person name="Albert R."/>
            <person name="Binder M."/>
            <person name="Bloem J."/>
            <person name="Labutti K."/>
            <person name="Salamov A."/>
            <person name="Andreopoulos B."/>
            <person name="Baker S."/>
            <person name="Barry K."/>
            <person name="Bills G."/>
            <person name="Bluhm B."/>
            <person name="Cannon C."/>
            <person name="Castanera R."/>
            <person name="Culley D."/>
            <person name="Daum C."/>
            <person name="Ezra D."/>
            <person name="Gonzalez J."/>
            <person name="Henrissat B."/>
            <person name="Kuo A."/>
            <person name="Liang C."/>
            <person name="Lipzen A."/>
            <person name="Lutzoni F."/>
            <person name="Magnuson J."/>
            <person name="Mondo S."/>
            <person name="Nolan M."/>
            <person name="Ohm R."/>
            <person name="Pangilinan J."/>
            <person name="Park H.-J."/>
            <person name="Ramirez L."/>
            <person name="Alfaro M."/>
            <person name="Sun H."/>
            <person name="Tritt A."/>
            <person name="Yoshinaga Y."/>
            <person name="Zwiers L.-H."/>
            <person name="Turgeon B."/>
            <person name="Goodwin S."/>
            <person name="Spatafora J."/>
            <person name="Crous P."/>
            <person name="Grigoriev I."/>
        </authorList>
    </citation>
    <scope>NUCLEOTIDE SEQUENCE</scope>
    <source>
        <strain evidence="2">CBS 122367</strain>
    </source>
</reference>
<organism evidence="2 3">
    <name type="scientific">Lentithecium fluviatile CBS 122367</name>
    <dbReference type="NCBI Taxonomy" id="1168545"/>
    <lineage>
        <taxon>Eukaryota</taxon>
        <taxon>Fungi</taxon>
        <taxon>Dikarya</taxon>
        <taxon>Ascomycota</taxon>
        <taxon>Pezizomycotina</taxon>
        <taxon>Dothideomycetes</taxon>
        <taxon>Pleosporomycetidae</taxon>
        <taxon>Pleosporales</taxon>
        <taxon>Massarineae</taxon>
        <taxon>Lentitheciaceae</taxon>
        <taxon>Lentithecium</taxon>
    </lineage>
</organism>
<dbReference type="Proteomes" id="UP000799291">
    <property type="component" value="Unassembled WGS sequence"/>
</dbReference>
<feature type="region of interest" description="Disordered" evidence="1">
    <location>
        <begin position="31"/>
        <end position="61"/>
    </location>
</feature>